<evidence type="ECO:0000313" key="2">
    <source>
        <dbReference type="Proteomes" id="UP000789525"/>
    </source>
</evidence>
<feature type="non-terminal residue" evidence="1">
    <location>
        <position position="70"/>
    </location>
</feature>
<name>A0ACA9LQL6_9GLOM</name>
<dbReference type="Proteomes" id="UP000789525">
    <property type="component" value="Unassembled WGS sequence"/>
</dbReference>
<reference evidence="1" key="1">
    <citation type="submission" date="2021-06" db="EMBL/GenBank/DDBJ databases">
        <authorList>
            <person name="Kallberg Y."/>
            <person name="Tangrot J."/>
            <person name="Rosling A."/>
        </authorList>
    </citation>
    <scope>NUCLEOTIDE SEQUENCE</scope>
    <source>
        <strain evidence="1">CL356</strain>
    </source>
</reference>
<proteinExistence type="predicted"/>
<sequence>MSIQKSVSDLVPTIEKLEAEYPNTYLEKWFKIIQGNIKTHKTVAKAISHRRQPIAIRKRIQIRQEQYNNN</sequence>
<dbReference type="EMBL" id="CAJVPT010007606">
    <property type="protein sequence ID" value="CAG8543190.1"/>
    <property type="molecule type" value="Genomic_DNA"/>
</dbReference>
<accession>A0ACA9LQL6</accession>
<evidence type="ECO:0000313" key="1">
    <source>
        <dbReference type="EMBL" id="CAG8543190.1"/>
    </source>
</evidence>
<comment type="caution">
    <text evidence="1">The sequence shown here is derived from an EMBL/GenBank/DDBJ whole genome shotgun (WGS) entry which is preliminary data.</text>
</comment>
<keyword evidence="2" id="KW-1185">Reference proteome</keyword>
<protein>
    <submittedName>
        <fullName evidence="1">12232_t:CDS:1</fullName>
    </submittedName>
</protein>
<gene>
    <name evidence="1" type="ORF">ACOLOM_LOCUS4552</name>
</gene>
<organism evidence="1 2">
    <name type="scientific">Acaulospora colombiana</name>
    <dbReference type="NCBI Taxonomy" id="27376"/>
    <lineage>
        <taxon>Eukaryota</taxon>
        <taxon>Fungi</taxon>
        <taxon>Fungi incertae sedis</taxon>
        <taxon>Mucoromycota</taxon>
        <taxon>Glomeromycotina</taxon>
        <taxon>Glomeromycetes</taxon>
        <taxon>Diversisporales</taxon>
        <taxon>Acaulosporaceae</taxon>
        <taxon>Acaulospora</taxon>
    </lineage>
</organism>